<dbReference type="AlphaFoldDB" id="A0A0A9FYS3"/>
<reference evidence="2" key="1">
    <citation type="submission" date="2014-09" db="EMBL/GenBank/DDBJ databases">
        <authorList>
            <person name="Magalhaes I.L.F."/>
            <person name="Oliveira U."/>
            <person name="Santos F.R."/>
            <person name="Vidigal T.H.D.A."/>
            <person name="Brescovit A.D."/>
            <person name="Santos A.J."/>
        </authorList>
    </citation>
    <scope>NUCLEOTIDE SEQUENCE</scope>
    <source>
        <tissue evidence="2">Shoot tissue taken approximately 20 cm above the soil surface</tissue>
    </source>
</reference>
<evidence type="ECO:0000256" key="1">
    <source>
        <dbReference type="SAM" id="MobiDB-lite"/>
    </source>
</evidence>
<evidence type="ECO:0000313" key="2">
    <source>
        <dbReference type="EMBL" id="JAE17417.1"/>
    </source>
</evidence>
<organism evidence="2">
    <name type="scientific">Arundo donax</name>
    <name type="common">Giant reed</name>
    <name type="synonym">Donax arundinaceus</name>
    <dbReference type="NCBI Taxonomy" id="35708"/>
    <lineage>
        <taxon>Eukaryota</taxon>
        <taxon>Viridiplantae</taxon>
        <taxon>Streptophyta</taxon>
        <taxon>Embryophyta</taxon>
        <taxon>Tracheophyta</taxon>
        <taxon>Spermatophyta</taxon>
        <taxon>Magnoliopsida</taxon>
        <taxon>Liliopsida</taxon>
        <taxon>Poales</taxon>
        <taxon>Poaceae</taxon>
        <taxon>PACMAD clade</taxon>
        <taxon>Arundinoideae</taxon>
        <taxon>Arundineae</taxon>
        <taxon>Arundo</taxon>
    </lineage>
</organism>
<reference evidence="2" key="2">
    <citation type="journal article" date="2015" name="Data Brief">
        <title>Shoot transcriptome of the giant reed, Arundo donax.</title>
        <authorList>
            <person name="Barrero R.A."/>
            <person name="Guerrero F.D."/>
            <person name="Moolhuijzen P."/>
            <person name="Goolsby J.A."/>
            <person name="Tidwell J."/>
            <person name="Bellgard S.E."/>
            <person name="Bellgard M.I."/>
        </authorList>
    </citation>
    <scope>NUCLEOTIDE SEQUENCE</scope>
    <source>
        <tissue evidence="2">Shoot tissue taken approximately 20 cm above the soil surface</tissue>
    </source>
</reference>
<feature type="region of interest" description="Disordered" evidence="1">
    <location>
        <begin position="66"/>
        <end position="87"/>
    </location>
</feature>
<name>A0A0A9FYS3_ARUDO</name>
<accession>A0A0A9FYS3</accession>
<protein>
    <submittedName>
        <fullName evidence="2">Uncharacterized protein</fullName>
    </submittedName>
</protein>
<sequence>MGQARKHLTSQVDAGLFNGIDLGLEEPDVLLMVIDLETQPLQFLLHHLAFELHNLHHHLSVHAAPLRVEPPQDGELSGQSGRHGRGS</sequence>
<proteinExistence type="predicted"/>
<dbReference type="EMBL" id="GBRH01180479">
    <property type="protein sequence ID" value="JAE17417.1"/>
    <property type="molecule type" value="Transcribed_RNA"/>
</dbReference>